<dbReference type="PRINTS" id="PR01534">
    <property type="entry name" value="VOMERONASL1R"/>
</dbReference>
<comment type="function">
    <text evidence="1">Putative pheromone receptor.</text>
</comment>
<evidence type="ECO:0000256" key="7">
    <source>
        <dbReference type="ARBA" id="ARBA00022989"/>
    </source>
</evidence>
<evidence type="ECO:0000256" key="11">
    <source>
        <dbReference type="ARBA" id="ARBA00023180"/>
    </source>
</evidence>
<dbReference type="PROSITE" id="PS50262">
    <property type="entry name" value="G_PROTEIN_RECEP_F1_2"/>
    <property type="match status" value="1"/>
</dbReference>
<feature type="transmembrane region" description="Helical" evidence="13">
    <location>
        <begin position="12"/>
        <end position="34"/>
    </location>
</feature>
<keyword evidence="12 13" id="KW-0807">Transducer</keyword>
<evidence type="ECO:0000256" key="2">
    <source>
        <dbReference type="ARBA" id="ARBA00004651"/>
    </source>
</evidence>
<dbReference type="SUPFAM" id="SSF81321">
    <property type="entry name" value="Family A G protein-coupled receptor-like"/>
    <property type="match status" value="1"/>
</dbReference>
<feature type="transmembrane region" description="Helical" evidence="13">
    <location>
        <begin position="127"/>
        <end position="149"/>
    </location>
</feature>
<evidence type="ECO:0000256" key="1">
    <source>
        <dbReference type="ARBA" id="ARBA00003878"/>
    </source>
</evidence>
<dbReference type="Gene3D" id="1.20.1070.10">
    <property type="entry name" value="Rhodopsin 7-helix transmembrane proteins"/>
    <property type="match status" value="1"/>
</dbReference>
<reference evidence="15" key="1">
    <citation type="submission" date="2023-09" db="UniProtKB">
        <authorList>
            <consortium name="Ensembl"/>
        </authorList>
    </citation>
    <scope>IDENTIFICATION</scope>
</reference>
<keyword evidence="6 13" id="KW-0812">Transmembrane</keyword>
<evidence type="ECO:0000256" key="6">
    <source>
        <dbReference type="ARBA" id="ARBA00022692"/>
    </source>
</evidence>
<dbReference type="FunFam" id="1.20.1070.10:FF:000033">
    <property type="entry name" value="Vomeronasal type-1 receptor"/>
    <property type="match status" value="1"/>
</dbReference>
<dbReference type="PANTHER" id="PTHR24062">
    <property type="entry name" value="VOMERONASAL TYPE-1 RECEPTOR"/>
    <property type="match status" value="1"/>
</dbReference>
<dbReference type="GO" id="GO:0016503">
    <property type="term" value="F:pheromone receptor activity"/>
    <property type="evidence" value="ECO:0007669"/>
    <property type="project" value="InterPro"/>
</dbReference>
<keyword evidence="9 13" id="KW-0472">Membrane</keyword>
<dbReference type="GO" id="GO:0005886">
    <property type="term" value="C:plasma membrane"/>
    <property type="evidence" value="ECO:0007669"/>
    <property type="project" value="UniProtKB-SubCell"/>
</dbReference>
<evidence type="ECO:0000256" key="12">
    <source>
        <dbReference type="ARBA" id="ARBA00023224"/>
    </source>
</evidence>
<comment type="subcellular location">
    <subcellularLocation>
        <location evidence="2 13">Cell membrane</location>
        <topology evidence="2 13">Multi-pass membrane protein</topology>
    </subcellularLocation>
</comment>
<feature type="transmembrane region" description="Helical" evidence="13">
    <location>
        <begin position="273"/>
        <end position="290"/>
    </location>
</feature>
<comment type="similarity">
    <text evidence="3 13">Belongs to the G-protein coupled receptor 1 family.</text>
</comment>
<name>A0A8C0WR07_CASCN</name>
<protein>
    <recommendedName>
        <fullName evidence="13">Vomeronasal type-1 receptor</fullName>
    </recommendedName>
</protein>
<feature type="transmembrane region" description="Helical" evidence="13">
    <location>
        <begin position="239"/>
        <end position="261"/>
    </location>
</feature>
<keyword evidence="8 13" id="KW-0297">G-protein coupled receptor</keyword>
<evidence type="ECO:0000256" key="9">
    <source>
        <dbReference type="ARBA" id="ARBA00023136"/>
    </source>
</evidence>
<evidence type="ECO:0000256" key="8">
    <source>
        <dbReference type="ARBA" id="ARBA00023040"/>
    </source>
</evidence>
<evidence type="ECO:0000313" key="15">
    <source>
        <dbReference type="Ensembl" id="ENSCCNP00000014728.1"/>
    </source>
</evidence>
<dbReference type="Pfam" id="PF03402">
    <property type="entry name" value="V1R"/>
    <property type="match status" value="1"/>
</dbReference>
<keyword evidence="4 13" id="KW-1003">Cell membrane</keyword>
<keyword evidence="7 13" id="KW-1133">Transmembrane helix</keyword>
<dbReference type="Ensembl" id="ENSCCNT00000019285.1">
    <property type="protein sequence ID" value="ENSCCNP00000014728.1"/>
    <property type="gene ID" value="ENSCCNG00000015203.1"/>
</dbReference>
<evidence type="ECO:0000256" key="3">
    <source>
        <dbReference type="ARBA" id="ARBA00010663"/>
    </source>
</evidence>
<organism evidence="15">
    <name type="scientific">Castor canadensis</name>
    <name type="common">American beaver</name>
    <dbReference type="NCBI Taxonomy" id="51338"/>
    <lineage>
        <taxon>Eukaryota</taxon>
        <taxon>Metazoa</taxon>
        <taxon>Chordata</taxon>
        <taxon>Craniata</taxon>
        <taxon>Vertebrata</taxon>
        <taxon>Euteleostomi</taxon>
        <taxon>Mammalia</taxon>
        <taxon>Eutheria</taxon>
        <taxon>Euarchontoglires</taxon>
        <taxon>Glires</taxon>
        <taxon>Rodentia</taxon>
        <taxon>Castorimorpha</taxon>
        <taxon>Castoridae</taxon>
        <taxon>Castor</taxon>
    </lineage>
</organism>
<dbReference type="GO" id="GO:0007606">
    <property type="term" value="P:sensory perception of chemical stimulus"/>
    <property type="evidence" value="ECO:0007669"/>
    <property type="project" value="UniProtKB-ARBA"/>
</dbReference>
<dbReference type="InterPro" id="IPR004072">
    <property type="entry name" value="Vmron_rcpt_1"/>
</dbReference>
<keyword evidence="10 13" id="KW-0675">Receptor</keyword>
<evidence type="ECO:0000256" key="4">
    <source>
        <dbReference type="ARBA" id="ARBA00022475"/>
    </source>
</evidence>
<keyword evidence="11" id="KW-0325">Glycoprotein</keyword>
<accession>A0A8C0WR07</accession>
<dbReference type="InterPro" id="IPR017452">
    <property type="entry name" value="GPCR_Rhodpsn_7TM"/>
</dbReference>
<keyword evidence="5 13" id="KW-0589">Pheromone response</keyword>
<feature type="transmembrane region" description="Helical" evidence="13">
    <location>
        <begin position="46"/>
        <end position="66"/>
    </location>
</feature>
<dbReference type="GO" id="GO:0019236">
    <property type="term" value="P:response to pheromone"/>
    <property type="evidence" value="ECO:0007669"/>
    <property type="project" value="UniProtKB-KW"/>
</dbReference>
<evidence type="ECO:0000256" key="10">
    <source>
        <dbReference type="ARBA" id="ARBA00023170"/>
    </source>
</evidence>
<evidence type="ECO:0000259" key="14">
    <source>
        <dbReference type="PROSITE" id="PS50262"/>
    </source>
</evidence>
<sequence>MILLPSDTVLGGFLISQFCIGVIGNSLIFVLHLYTSLIQPHLKKPIDYIFMHLTMVNTLTIIITLIPNIMSSFGVKHVLDDVGCKAVLYLSRVTRGLSMCTTSFLSTFQAITISLSNSKCAWLKSKLSKWIVPSFISFWIINMVFYMFVIKNTKAKSNFTLFGPGFSHVYCENERFEDGRSRLYLSLMIIRDLLLVVFITGMSLCMVSLLYRHHRRAQHVHSSSLSSQLSPENKAIHSILLLITCFVFFYCANNVMTLFAFYTPEKIPTMEGISGILSSFYPTICPFLLMKNNKIISQFISPLALMRFNFLRGH</sequence>
<evidence type="ECO:0000256" key="5">
    <source>
        <dbReference type="ARBA" id="ARBA00022507"/>
    </source>
</evidence>
<evidence type="ECO:0000256" key="13">
    <source>
        <dbReference type="RuleBase" id="RU364061"/>
    </source>
</evidence>
<dbReference type="AlphaFoldDB" id="A0A8C0WR07"/>
<proteinExistence type="inferred from homology"/>
<feature type="transmembrane region" description="Helical" evidence="13">
    <location>
        <begin position="96"/>
        <end position="115"/>
    </location>
</feature>
<feature type="domain" description="G-protein coupled receptors family 1 profile" evidence="14">
    <location>
        <begin position="24"/>
        <end position="289"/>
    </location>
</feature>
<feature type="transmembrane region" description="Helical" evidence="13">
    <location>
        <begin position="183"/>
        <end position="211"/>
    </location>
</feature>